<dbReference type="InterPro" id="IPR020472">
    <property type="entry name" value="WD40_PAC1"/>
</dbReference>
<proteinExistence type="predicted"/>
<evidence type="ECO:0000313" key="5">
    <source>
        <dbReference type="EMBL" id="GHP03417.1"/>
    </source>
</evidence>
<dbReference type="Proteomes" id="UP000660262">
    <property type="component" value="Unassembled WGS sequence"/>
</dbReference>
<comment type="caution">
    <text evidence="5">The sequence shown here is derived from an EMBL/GenBank/DDBJ whole genome shotgun (WGS) entry which is preliminary data.</text>
</comment>
<dbReference type="EMBL" id="BNJQ01000005">
    <property type="protein sequence ID" value="GHP03417.1"/>
    <property type="molecule type" value="Genomic_DNA"/>
</dbReference>
<dbReference type="Gene3D" id="2.130.10.10">
    <property type="entry name" value="YVTN repeat-like/Quinoprotein amine dehydrogenase"/>
    <property type="match status" value="3"/>
</dbReference>
<feature type="repeat" description="WD" evidence="3">
    <location>
        <begin position="312"/>
        <end position="353"/>
    </location>
</feature>
<dbReference type="InterPro" id="IPR001680">
    <property type="entry name" value="WD40_rpt"/>
</dbReference>
<evidence type="ECO:0000259" key="4">
    <source>
        <dbReference type="SMART" id="SM00500"/>
    </source>
</evidence>
<dbReference type="AlphaFoldDB" id="A0A830HE90"/>
<dbReference type="GO" id="GO:0000398">
    <property type="term" value="P:mRNA splicing, via spliceosome"/>
    <property type="evidence" value="ECO:0007669"/>
    <property type="project" value="TreeGrafter"/>
</dbReference>
<dbReference type="SMART" id="SM00500">
    <property type="entry name" value="SFM"/>
    <property type="match status" value="1"/>
</dbReference>
<keyword evidence="1 3" id="KW-0853">WD repeat</keyword>
<keyword evidence="6" id="KW-1185">Reference proteome</keyword>
<keyword evidence="2" id="KW-0677">Repeat</keyword>
<gene>
    <name evidence="5" type="ORF">PPROV_000217200</name>
</gene>
<dbReference type="InterPro" id="IPR036322">
    <property type="entry name" value="WD40_repeat_dom_sf"/>
</dbReference>
<dbReference type="InterPro" id="IPR014906">
    <property type="entry name" value="PRP4-like"/>
</dbReference>
<dbReference type="Pfam" id="PF00400">
    <property type="entry name" value="WD40"/>
    <property type="match status" value="4"/>
</dbReference>
<feature type="repeat" description="WD" evidence="3">
    <location>
        <begin position="354"/>
        <end position="388"/>
    </location>
</feature>
<dbReference type="InterPro" id="IPR015943">
    <property type="entry name" value="WD40/YVTN_repeat-like_dom_sf"/>
</dbReference>
<protein>
    <recommendedName>
        <fullName evidence="4">Pre-mRNA processing factor 4 (PRP4)-like domain-containing protein</fullName>
    </recommendedName>
</protein>
<evidence type="ECO:0000313" key="6">
    <source>
        <dbReference type="Proteomes" id="UP000660262"/>
    </source>
</evidence>
<feature type="domain" description="Pre-mRNA processing factor 4 (PRP4)-like" evidence="4">
    <location>
        <begin position="42"/>
        <end position="92"/>
    </location>
</feature>
<accession>A0A830HE90</accession>
<name>A0A830HE90_9CHLO</name>
<dbReference type="PANTHER" id="PTHR19846:SF0">
    <property type="entry name" value="PRE-MRNA PROCESSING FACTOR 4"/>
    <property type="match status" value="1"/>
</dbReference>
<evidence type="ECO:0000256" key="3">
    <source>
        <dbReference type="PROSITE-ProRule" id="PRU00221"/>
    </source>
</evidence>
<dbReference type="InterPro" id="IPR036285">
    <property type="entry name" value="PRP4-like_sf"/>
</dbReference>
<dbReference type="SUPFAM" id="SSF50978">
    <property type="entry name" value="WD40 repeat-like"/>
    <property type="match status" value="1"/>
</dbReference>
<dbReference type="OrthoDB" id="540662at2759"/>
<dbReference type="PROSITE" id="PS50082">
    <property type="entry name" value="WD_REPEATS_2"/>
    <property type="match status" value="4"/>
</dbReference>
<dbReference type="GO" id="GO:0046540">
    <property type="term" value="C:U4/U6 x U5 tri-snRNP complex"/>
    <property type="evidence" value="ECO:0007669"/>
    <property type="project" value="TreeGrafter"/>
</dbReference>
<dbReference type="SMART" id="SM00320">
    <property type="entry name" value="WD40"/>
    <property type="match status" value="7"/>
</dbReference>
<dbReference type="PANTHER" id="PTHR19846">
    <property type="entry name" value="WD40 REPEAT PROTEIN"/>
    <property type="match status" value="1"/>
</dbReference>
<dbReference type="PRINTS" id="PR00320">
    <property type="entry name" value="GPROTEINBRPT"/>
</dbReference>
<dbReference type="PROSITE" id="PS50294">
    <property type="entry name" value="WD_REPEATS_REGION"/>
    <property type="match status" value="4"/>
</dbReference>
<dbReference type="PROSITE" id="PS00678">
    <property type="entry name" value="WD_REPEATS_1"/>
    <property type="match status" value="1"/>
</dbReference>
<evidence type="ECO:0000256" key="1">
    <source>
        <dbReference type="ARBA" id="ARBA00022574"/>
    </source>
</evidence>
<dbReference type="GO" id="GO:0017070">
    <property type="term" value="F:U6 snRNA binding"/>
    <property type="evidence" value="ECO:0007669"/>
    <property type="project" value="TreeGrafter"/>
</dbReference>
<dbReference type="GO" id="GO:0030621">
    <property type="term" value="F:U4 snRNA binding"/>
    <property type="evidence" value="ECO:0007669"/>
    <property type="project" value="TreeGrafter"/>
</dbReference>
<reference evidence="5" key="1">
    <citation type="submission" date="2020-10" db="EMBL/GenBank/DDBJ databases">
        <title>Unveiling of a novel bifunctional photoreceptor, Dualchrome1, isolated from a cosmopolitan green alga.</title>
        <authorList>
            <person name="Suzuki S."/>
            <person name="Kawachi M."/>
        </authorList>
    </citation>
    <scope>NUCLEOTIDE SEQUENCE</scope>
    <source>
        <strain evidence="5">NIES 2893</strain>
    </source>
</reference>
<dbReference type="CDD" id="cd00200">
    <property type="entry name" value="WD40"/>
    <property type="match status" value="1"/>
</dbReference>
<dbReference type="InterPro" id="IPR019775">
    <property type="entry name" value="WD40_repeat_CS"/>
</dbReference>
<sequence>MAAAPSTALALSADANRALEEQASRERAAAMRARLSSTAVPAADADVRVALRSIGEPITLFGEGPAERRNRLRALVAEGAELTATVATEDTMAVEPAEDDEAGEEVDVGRETFYTEGTETLKRARIDLCEDSIARAAKRLANERELTRESVQSAREEVASRCAALAMEASELADARPVAACSLRETPAGDAMLATASWGGSLKLWRLSDNKCLGSTEVCEDRLTGVDLHPSATVRGEDTPSAEGIVATSAADGVARLHKCEDGSLLRELPGHTGRIGRLKFNPCNGRWLATAGFDATWRLWDCDTGEELLLQEGHSRSVYTVAWHGDGALLCSAGFDCSPRLWDVRSGRCLAALHGHSQKVLGADFSPNGYHLATAGADNTCRLWDIRRLAAPVPMGEPTPSAAQLYTIPAHMTLVSACLFEPSSGSALATFAFDGCAKLWSTRTLRPLANLQGHASRVSDGAVGAGMRVLVTASHDRTFKVWR</sequence>
<feature type="repeat" description="WD" evidence="3">
    <location>
        <begin position="269"/>
        <end position="311"/>
    </location>
</feature>
<dbReference type="Gene3D" id="4.10.280.110">
    <property type="entry name" value="Pre-mRNA processing factor 4 domain"/>
    <property type="match status" value="1"/>
</dbReference>
<evidence type="ECO:0000256" key="2">
    <source>
        <dbReference type="ARBA" id="ARBA00022737"/>
    </source>
</evidence>
<dbReference type="SUPFAM" id="SSF158230">
    <property type="entry name" value="PRP4-like"/>
    <property type="match status" value="1"/>
</dbReference>
<dbReference type="Pfam" id="PF08799">
    <property type="entry name" value="PRP4"/>
    <property type="match status" value="1"/>
</dbReference>
<feature type="repeat" description="WD" evidence="3">
    <location>
        <begin position="452"/>
        <end position="484"/>
    </location>
</feature>
<organism evidence="5 6">
    <name type="scientific">Pycnococcus provasolii</name>
    <dbReference type="NCBI Taxonomy" id="41880"/>
    <lineage>
        <taxon>Eukaryota</taxon>
        <taxon>Viridiplantae</taxon>
        <taxon>Chlorophyta</taxon>
        <taxon>Pseudoscourfieldiophyceae</taxon>
        <taxon>Pseudoscourfieldiales</taxon>
        <taxon>Pycnococcaceae</taxon>
        <taxon>Pycnococcus</taxon>
    </lineage>
</organism>